<proteinExistence type="predicted"/>
<dbReference type="Pfam" id="PF02663">
    <property type="entry name" value="FmdE"/>
    <property type="match status" value="1"/>
</dbReference>
<protein>
    <recommendedName>
        <fullName evidence="3">Formylmethanofuran dehydrogenase subunit E domain-containing protein</fullName>
    </recommendedName>
</protein>
<dbReference type="KEGG" id="ccro:CMC5_063160"/>
<evidence type="ECO:0000313" key="4">
    <source>
        <dbReference type="EMBL" id="AKT42093.1"/>
    </source>
</evidence>
<evidence type="ECO:0000256" key="2">
    <source>
        <dbReference type="SAM" id="SignalP"/>
    </source>
</evidence>
<accession>A0A0K1END3</accession>
<organism evidence="4 5">
    <name type="scientific">Chondromyces crocatus</name>
    <dbReference type="NCBI Taxonomy" id="52"/>
    <lineage>
        <taxon>Bacteria</taxon>
        <taxon>Pseudomonadati</taxon>
        <taxon>Myxococcota</taxon>
        <taxon>Polyangia</taxon>
        <taxon>Polyangiales</taxon>
        <taxon>Polyangiaceae</taxon>
        <taxon>Chondromyces</taxon>
    </lineage>
</organism>
<dbReference type="AlphaFoldDB" id="A0A0K1END3"/>
<sequence>MAIGVFARLRAVHVSTVLALLIVSGCAGAPPPSSASIAPGEARHDPTSTASASHQEGGHDEHARSGSAHEATPAGARIDQQLAEVARIHGGAGPWAVAGYRMGRYALERLGLTHQSFDLEVIHHSPRSVQFTCIADGAAAATGASLGKLNLSLVEEADEAAVATTYRRRSTGASITLRPTATFKARFKDVPREQLPAAGRVAMELPETEIFEEQR</sequence>
<dbReference type="Proteomes" id="UP000067626">
    <property type="component" value="Chromosome"/>
</dbReference>
<feature type="signal peptide" evidence="2">
    <location>
        <begin position="1"/>
        <end position="29"/>
    </location>
</feature>
<evidence type="ECO:0000313" key="5">
    <source>
        <dbReference type="Proteomes" id="UP000067626"/>
    </source>
</evidence>
<dbReference type="EMBL" id="CP012159">
    <property type="protein sequence ID" value="AKT42093.1"/>
    <property type="molecule type" value="Genomic_DNA"/>
</dbReference>
<keyword evidence="5" id="KW-1185">Reference proteome</keyword>
<reference evidence="4 5" key="1">
    <citation type="submission" date="2015-07" db="EMBL/GenBank/DDBJ databases">
        <title>Genome analysis of myxobacterium Chondromyces crocatus Cm c5 reveals a high potential for natural compound synthesis and the genetic basis for the loss of fruiting body formation.</title>
        <authorList>
            <person name="Zaburannyi N."/>
            <person name="Bunk B."/>
            <person name="Maier J."/>
            <person name="Overmann J."/>
            <person name="Mueller R."/>
        </authorList>
    </citation>
    <scope>NUCLEOTIDE SEQUENCE [LARGE SCALE GENOMIC DNA]</scope>
    <source>
        <strain evidence="4 5">Cm c5</strain>
    </source>
</reference>
<feature type="chain" id="PRO_5005459730" description="Formylmethanofuran dehydrogenase subunit E domain-containing protein" evidence="2">
    <location>
        <begin position="30"/>
        <end position="215"/>
    </location>
</feature>
<dbReference type="RefSeq" id="WP_082362949.1">
    <property type="nucleotide sequence ID" value="NZ_CP012159.1"/>
</dbReference>
<evidence type="ECO:0000256" key="1">
    <source>
        <dbReference type="SAM" id="MobiDB-lite"/>
    </source>
</evidence>
<feature type="domain" description="Formylmethanofuran dehydrogenase subunit E" evidence="3">
    <location>
        <begin position="88"/>
        <end position="211"/>
    </location>
</feature>
<evidence type="ECO:0000259" key="3">
    <source>
        <dbReference type="Pfam" id="PF02663"/>
    </source>
</evidence>
<gene>
    <name evidence="4" type="ORF">CMC5_063160</name>
</gene>
<name>A0A0K1END3_CHOCO</name>
<dbReference type="SUPFAM" id="SSF143555">
    <property type="entry name" value="FwdE-like"/>
    <property type="match status" value="1"/>
</dbReference>
<dbReference type="PATRIC" id="fig|52.7.peg.6944"/>
<feature type="region of interest" description="Disordered" evidence="1">
    <location>
        <begin position="32"/>
        <end position="73"/>
    </location>
</feature>
<dbReference type="Gene3D" id="3.30.1330.130">
    <property type="match status" value="1"/>
</dbReference>
<dbReference type="InterPro" id="IPR003814">
    <property type="entry name" value="FmdEsu_dom"/>
</dbReference>
<keyword evidence="2" id="KW-0732">Signal</keyword>
<dbReference type="STRING" id="52.CMC5_063160"/>
<dbReference type="OrthoDB" id="5519431at2"/>